<dbReference type="Pfam" id="PF00047">
    <property type="entry name" value="ig"/>
    <property type="match status" value="1"/>
</dbReference>
<gene>
    <name evidence="5" type="primary">LOC111084998</name>
</gene>
<dbReference type="PANTHER" id="PTHR23278:SF19">
    <property type="entry name" value="OBSCURIN"/>
    <property type="match status" value="1"/>
</dbReference>
<dbReference type="InterPro" id="IPR013783">
    <property type="entry name" value="Ig-like_fold"/>
</dbReference>
<dbReference type="InterPro" id="IPR036179">
    <property type="entry name" value="Ig-like_dom_sf"/>
</dbReference>
<feature type="domain" description="Ig-like" evidence="3">
    <location>
        <begin position="154"/>
        <end position="249"/>
    </location>
</feature>
<keyword evidence="2" id="KW-1133">Transmembrane helix</keyword>
<evidence type="ECO:0000313" key="4">
    <source>
        <dbReference type="Proteomes" id="UP000694941"/>
    </source>
</evidence>
<keyword evidence="2" id="KW-0812">Transmembrane</keyword>
<dbReference type="InterPro" id="IPR036116">
    <property type="entry name" value="FN3_sf"/>
</dbReference>
<feature type="region of interest" description="Disordered" evidence="1">
    <location>
        <begin position="395"/>
        <end position="416"/>
    </location>
</feature>
<keyword evidence="4" id="KW-1185">Reference proteome</keyword>
<sequence length="541" mass="60706">MDMPVKMNLLKSKLVVYEFYLVYLIKAILLHQVRSAVVEKVTGVVGMKVAVPCNITPPNANDDVSLVLWYRGDTSNPLYSFDARRGNTNLGRHSPTDNLSDRAMFSVIDRPAVLILDPVLAGDAGTYKCRVDFRVARTRYSEAELSVIIPPNKPIVTDVNGKMLESLVGPYNEGQNLTFLCKTDGGKPLPSVSWWRESVLLDNTFEVITKDIVQNTIVIPKLERQHLMATFSCQALNNNQSLPRTSTVTVDMNCVPETLHNCTVTNQTDSSFRIECMEGYDGGMKQHFVMEVHDTTHNVIRANLTYKSPVFQATGLPSGVHFVAVLYGVNKKGRGEAVILRPGTLKVPETLTHIDTHWKATLNPLLIILSGIVGGLVFVALLIVCVIKYRSRNGNKQRKNRNERKEKDKYDEPDENLEELATRKKCPDIIPGVVVKGNRLRSSKSSNTYDDLKEDYDFATENLWTANTHLSESQRFEMATLPTQSCLKQDKEGYIVPQRCCSSFHPEERGVRVLPTPSVHTFIYDTGQSDILLFSPRQTDV</sequence>
<dbReference type="GeneID" id="111084998"/>
<dbReference type="InterPro" id="IPR003599">
    <property type="entry name" value="Ig_sub"/>
</dbReference>
<evidence type="ECO:0000259" key="3">
    <source>
        <dbReference type="PROSITE" id="PS50835"/>
    </source>
</evidence>
<dbReference type="SUPFAM" id="SSF48726">
    <property type="entry name" value="Immunoglobulin"/>
    <property type="match status" value="2"/>
</dbReference>
<evidence type="ECO:0000256" key="1">
    <source>
        <dbReference type="SAM" id="MobiDB-lite"/>
    </source>
</evidence>
<evidence type="ECO:0000256" key="2">
    <source>
        <dbReference type="SAM" id="Phobius"/>
    </source>
</evidence>
<evidence type="ECO:0000313" key="5">
    <source>
        <dbReference type="RefSeq" id="XP_022237587.1"/>
    </source>
</evidence>
<dbReference type="Proteomes" id="UP000694941">
    <property type="component" value="Unplaced"/>
</dbReference>
<dbReference type="Pfam" id="PF07686">
    <property type="entry name" value="V-set"/>
    <property type="match status" value="1"/>
</dbReference>
<dbReference type="SMART" id="SM00409">
    <property type="entry name" value="IG"/>
    <property type="match status" value="2"/>
</dbReference>
<reference evidence="5" key="1">
    <citation type="submission" date="2025-08" db="UniProtKB">
        <authorList>
            <consortium name="RefSeq"/>
        </authorList>
    </citation>
    <scope>IDENTIFICATION</scope>
    <source>
        <tissue evidence="5">Muscle</tissue>
    </source>
</reference>
<dbReference type="SUPFAM" id="SSF49265">
    <property type="entry name" value="Fibronectin type III"/>
    <property type="match status" value="1"/>
</dbReference>
<dbReference type="RefSeq" id="XP_022237587.1">
    <property type="nucleotide sequence ID" value="XM_022381879.1"/>
</dbReference>
<name>A0ABM1S1T2_LIMPO</name>
<organism evidence="4 5">
    <name type="scientific">Limulus polyphemus</name>
    <name type="common">Atlantic horseshoe crab</name>
    <dbReference type="NCBI Taxonomy" id="6850"/>
    <lineage>
        <taxon>Eukaryota</taxon>
        <taxon>Metazoa</taxon>
        <taxon>Ecdysozoa</taxon>
        <taxon>Arthropoda</taxon>
        <taxon>Chelicerata</taxon>
        <taxon>Merostomata</taxon>
        <taxon>Xiphosura</taxon>
        <taxon>Limulidae</taxon>
        <taxon>Limulus</taxon>
    </lineage>
</organism>
<dbReference type="Gene3D" id="2.60.40.10">
    <property type="entry name" value="Immunoglobulins"/>
    <property type="match status" value="2"/>
</dbReference>
<dbReference type="PANTHER" id="PTHR23278">
    <property type="entry name" value="SIDESTEP PROTEIN"/>
    <property type="match status" value="1"/>
</dbReference>
<feature type="domain" description="Ig-like" evidence="3">
    <location>
        <begin position="46"/>
        <end position="146"/>
    </location>
</feature>
<feature type="transmembrane region" description="Helical" evidence="2">
    <location>
        <begin position="365"/>
        <end position="389"/>
    </location>
</feature>
<protein>
    <submittedName>
        <fullName evidence="5">Uncharacterized protein LOC111084998</fullName>
    </submittedName>
</protein>
<keyword evidence="2" id="KW-0472">Membrane</keyword>
<proteinExistence type="predicted"/>
<dbReference type="InterPro" id="IPR007110">
    <property type="entry name" value="Ig-like_dom"/>
</dbReference>
<dbReference type="InterPro" id="IPR013151">
    <property type="entry name" value="Immunoglobulin_dom"/>
</dbReference>
<accession>A0ABM1S1T2</accession>
<dbReference type="InterPro" id="IPR013106">
    <property type="entry name" value="Ig_V-set"/>
</dbReference>
<dbReference type="PROSITE" id="PS50835">
    <property type="entry name" value="IG_LIKE"/>
    <property type="match status" value="2"/>
</dbReference>